<name>A0AAD2CKX3_9STRA</name>
<dbReference type="AlphaFoldDB" id="A0AAD2CKX3"/>
<accession>A0AAD2CKX3</accession>
<sequence length="217" mass="24623">MTVICVPPTPTVRHGISTAKPLAHTVLPQKRKVRFSERVRVRRRTQTPLTKEEFHATWFTAEELYDRRRKDKKLRYAIARQPEAFSTEQMLVLGLYTEDERRQRNKRALHAQAFVLSQQQSMDVDTGSESDDSSTFTTSTYSSYAFQCEAAASEAHLRAVQHTTHVQTIDNEDAASEPDMSQELVVSPEAALPKLPTIKIPKMNPPQNQLGIWAVCA</sequence>
<protein>
    <submittedName>
        <fullName evidence="1">Uncharacterized protein</fullName>
    </submittedName>
</protein>
<dbReference type="Proteomes" id="UP001295423">
    <property type="component" value="Unassembled WGS sequence"/>
</dbReference>
<comment type="caution">
    <text evidence="1">The sequence shown here is derived from an EMBL/GenBank/DDBJ whole genome shotgun (WGS) entry which is preliminary data.</text>
</comment>
<organism evidence="1 2">
    <name type="scientific">Cylindrotheca closterium</name>
    <dbReference type="NCBI Taxonomy" id="2856"/>
    <lineage>
        <taxon>Eukaryota</taxon>
        <taxon>Sar</taxon>
        <taxon>Stramenopiles</taxon>
        <taxon>Ochrophyta</taxon>
        <taxon>Bacillariophyta</taxon>
        <taxon>Bacillariophyceae</taxon>
        <taxon>Bacillariophycidae</taxon>
        <taxon>Bacillariales</taxon>
        <taxon>Bacillariaceae</taxon>
        <taxon>Cylindrotheca</taxon>
    </lineage>
</organism>
<proteinExistence type="predicted"/>
<gene>
    <name evidence="1" type="ORF">CYCCA115_LOCUS5906</name>
</gene>
<dbReference type="EMBL" id="CAKOGP040000668">
    <property type="protein sequence ID" value="CAJ1937964.1"/>
    <property type="molecule type" value="Genomic_DNA"/>
</dbReference>
<reference evidence="1" key="1">
    <citation type="submission" date="2023-08" db="EMBL/GenBank/DDBJ databases">
        <authorList>
            <person name="Audoor S."/>
            <person name="Bilcke G."/>
        </authorList>
    </citation>
    <scope>NUCLEOTIDE SEQUENCE</scope>
</reference>
<evidence type="ECO:0000313" key="1">
    <source>
        <dbReference type="EMBL" id="CAJ1937964.1"/>
    </source>
</evidence>
<evidence type="ECO:0000313" key="2">
    <source>
        <dbReference type="Proteomes" id="UP001295423"/>
    </source>
</evidence>
<keyword evidence="2" id="KW-1185">Reference proteome</keyword>